<proteinExistence type="predicted"/>
<accession>A0A4R5PEI9</accession>
<reference evidence="1 2" key="1">
    <citation type="journal article" date="2019" name="Sci. Rep.">
        <title>Extended insight into the Mycobacterium chelonae-abscessus complex through whole genome sequencing of Mycobacterium salmoniphilum outbreak and Mycobacterium salmoniphilum-like strains.</title>
        <authorList>
            <person name="Behra P.R.K."/>
            <person name="Das S."/>
            <person name="Pettersson B.M.F."/>
            <person name="Shirreff L."/>
            <person name="DuCote T."/>
            <person name="Jacobsson K.G."/>
            <person name="Ennis D.G."/>
            <person name="Kirsebom L.A."/>
        </authorList>
    </citation>
    <scope>NUCLEOTIDE SEQUENCE [LARGE SCALE GENOMIC DNA]</scope>
    <source>
        <strain evidence="1 2">DSM 45524</strain>
    </source>
</reference>
<organism evidence="1 2">
    <name type="scientific">Mycobacteroides franklinii</name>
    <dbReference type="NCBI Taxonomy" id="948102"/>
    <lineage>
        <taxon>Bacteria</taxon>
        <taxon>Bacillati</taxon>
        <taxon>Actinomycetota</taxon>
        <taxon>Actinomycetes</taxon>
        <taxon>Mycobacteriales</taxon>
        <taxon>Mycobacteriaceae</taxon>
        <taxon>Mycobacteroides</taxon>
    </lineage>
</organism>
<dbReference type="RefSeq" id="WP_078334882.1">
    <property type="nucleotide sequence ID" value="NZ_MAFQ01000008.1"/>
</dbReference>
<protein>
    <submittedName>
        <fullName evidence="1">Uncharacterized protein</fullName>
    </submittedName>
</protein>
<dbReference type="Proteomes" id="UP000295627">
    <property type="component" value="Unassembled WGS sequence"/>
</dbReference>
<dbReference type="PROSITE" id="PS51257">
    <property type="entry name" value="PROKAR_LIPOPROTEIN"/>
    <property type="match status" value="1"/>
</dbReference>
<sequence>MSMEHNRFRFRAMPAVTALFMLLISCGVPQERSLLSTEPAAPASDDVFAYTTAAEIGIVRNGVVVNTASTPSTPGQPVFTSSGNYVAAAIPNRQIVAVGIAGSTRVIEAATDRVFSGGGDKVSWWQAPNRIVSTDLSIPSAPLTVDEVDPLIDPSRAPQLISYHNGIAVFAQSAVAPQQPHPGFGAVPAPKEVMVTRDGHTQSAGVVDGALFAGAISSSNGRQVAYPVFRAGACSTGTVGVVTTGTATSTVLPPVGDPDTMTTIKNLWWDTDDMLRVTTYSRACKHPDAVGKLSIWQFGNENWTRVDSADSLVSRQLPNNSTALVTSMPDAQYGELSIEHAGERHQIKDNVTDLAAPTGSAV</sequence>
<comment type="caution">
    <text evidence="1">The sequence shown here is derived from an EMBL/GenBank/DDBJ whole genome shotgun (WGS) entry which is preliminary data.</text>
</comment>
<name>A0A4R5PEI9_9MYCO</name>
<evidence type="ECO:0000313" key="1">
    <source>
        <dbReference type="EMBL" id="TDH23867.1"/>
    </source>
</evidence>
<evidence type="ECO:0000313" key="2">
    <source>
        <dbReference type="Proteomes" id="UP000295627"/>
    </source>
</evidence>
<gene>
    <name evidence="1" type="ORF">EJ571_06395</name>
</gene>
<dbReference type="EMBL" id="RXLR01000010">
    <property type="protein sequence ID" value="TDH23867.1"/>
    <property type="molecule type" value="Genomic_DNA"/>
</dbReference>
<dbReference type="AlphaFoldDB" id="A0A4R5PEI9"/>